<evidence type="ECO:0000256" key="4">
    <source>
        <dbReference type="ARBA" id="ARBA00022842"/>
    </source>
</evidence>
<dbReference type="InterPro" id="IPR025753">
    <property type="entry name" value="AAA_N_dom"/>
</dbReference>
<sequence length="482" mass="55686">MWISESRIIVVMSGYNPVFLVILSLVIGFVIRWLLFKTGLIHSIRKVLRRVQDWFHVYQFLKVPEFNEAMQRNHFHRKVSLYLHSLPSLEDADFTNLVSGHDQNDIVLRLDPNQTIEDHFLGATLFWFEQKTQPDRISSFVLKIRKTDKRRILRQYLRHINTVADEMESQRKRHLRLFMNVAAGEGGRGETRWRSVPFTHPATFETIAMEKDLKNRIKSDIESFLKAKQYYRKLGRAWKRSFLLYGASGTGKSSFVAAMANFLRYDVYDVDLSKIRCDSDLKFLLMETTAKSIVVIEDLDRFLEPEKESAVTVRGIQSFMDGILSACCGEERVMVFTMNSKQWVDPNLMRPGRVDVHIHFPVCDFSAFKTLASSYLGVREHKLFAQVEDIFRHGASLSPAEISELMIANRNSPSRAIKSVIGALQLDGDGRKYAEMIGRQIGVDDVDVPSFGGDELSTVKDSRKFYGFFRKRNGRRTNYPKI</sequence>
<dbReference type="GO" id="GO:0005524">
    <property type="term" value="F:ATP binding"/>
    <property type="evidence" value="ECO:0007669"/>
    <property type="project" value="InterPro"/>
</dbReference>
<organism evidence="8 9">
    <name type="scientific">Vigna unguiculata</name>
    <name type="common">Cowpea</name>
    <dbReference type="NCBI Taxonomy" id="3917"/>
    <lineage>
        <taxon>Eukaryota</taxon>
        <taxon>Viridiplantae</taxon>
        <taxon>Streptophyta</taxon>
        <taxon>Embryophyta</taxon>
        <taxon>Tracheophyta</taxon>
        <taxon>Spermatophyta</taxon>
        <taxon>Magnoliopsida</taxon>
        <taxon>eudicotyledons</taxon>
        <taxon>Gunneridae</taxon>
        <taxon>Pentapetalae</taxon>
        <taxon>rosids</taxon>
        <taxon>fabids</taxon>
        <taxon>Fabales</taxon>
        <taxon>Fabaceae</taxon>
        <taxon>Papilionoideae</taxon>
        <taxon>50 kb inversion clade</taxon>
        <taxon>NPAAA clade</taxon>
        <taxon>indigoferoid/millettioid clade</taxon>
        <taxon>Phaseoleae</taxon>
        <taxon>Vigna</taxon>
    </lineage>
</organism>
<dbReference type="AlphaFoldDB" id="A0A4D6MRN1"/>
<dbReference type="Proteomes" id="UP000501690">
    <property type="component" value="Linkage Group LG8"/>
</dbReference>
<feature type="transmembrane region" description="Helical" evidence="6">
    <location>
        <begin position="15"/>
        <end position="36"/>
    </location>
</feature>
<name>A0A4D6MRN1_VIGUN</name>
<evidence type="ECO:0000256" key="5">
    <source>
        <dbReference type="ARBA" id="ARBA00049360"/>
    </source>
</evidence>
<dbReference type="Pfam" id="PF00004">
    <property type="entry name" value="AAA"/>
    <property type="match status" value="1"/>
</dbReference>
<evidence type="ECO:0000256" key="3">
    <source>
        <dbReference type="ARBA" id="ARBA00022801"/>
    </source>
</evidence>
<dbReference type="SMART" id="SM00382">
    <property type="entry name" value="AAA"/>
    <property type="match status" value="1"/>
</dbReference>
<proteinExistence type="inferred from homology"/>
<comment type="catalytic activity">
    <reaction evidence="5">
        <text>ATP + H2O = ADP + phosphate + H(+)</text>
        <dbReference type="Rhea" id="RHEA:13065"/>
        <dbReference type="ChEBI" id="CHEBI:15377"/>
        <dbReference type="ChEBI" id="CHEBI:15378"/>
        <dbReference type="ChEBI" id="CHEBI:30616"/>
        <dbReference type="ChEBI" id="CHEBI:43474"/>
        <dbReference type="ChEBI" id="CHEBI:456216"/>
    </reaction>
</comment>
<keyword evidence="6" id="KW-0472">Membrane</keyword>
<dbReference type="InterPro" id="IPR058017">
    <property type="entry name" value="At3g28540-like_C"/>
</dbReference>
<accession>A0A4D6MRN1</accession>
<dbReference type="InterPro" id="IPR003593">
    <property type="entry name" value="AAA+_ATPase"/>
</dbReference>
<evidence type="ECO:0000256" key="6">
    <source>
        <dbReference type="SAM" id="Phobius"/>
    </source>
</evidence>
<comment type="similarity">
    <text evidence="2">Belongs to the AAA ATPase family. BCS1 subfamily.</text>
</comment>
<gene>
    <name evidence="8" type="ORF">DEO72_LG8g549</name>
</gene>
<dbReference type="Pfam" id="PF14363">
    <property type="entry name" value="AAA_assoc"/>
    <property type="match status" value="1"/>
</dbReference>
<keyword evidence="4" id="KW-0460">Magnesium</keyword>
<dbReference type="EMBL" id="CP039352">
    <property type="protein sequence ID" value="QCE02535.1"/>
    <property type="molecule type" value="Genomic_DNA"/>
</dbReference>
<keyword evidence="6" id="KW-1133">Transmembrane helix</keyword>
<keyword evidence="9" id="KW-1185">Reference proteome</keyword>
<evidence type="ECO:0000259" key="7">
    <source>
        <dbReference type="SMART" id="SM00382"/>
    </source>
</evidence>
<evidence type="ECO:0000256" key="1">
    <source>
        <dbReference type="ARBA" id="ARBA00001946"/>
    </source>
</evidence>
<dbReference type="GO" id="GO:0006950">
    <property type="term" value="P:response to stress"/>
    <property type="evidence" value="ECO:0007669"/>
    <property type="project" value="UniProtKB-ARBA"/>
</dbReference>
<keyword evidence="3" id="KW-0378">Hydrolase</keyword>
<dbReference type="SUPFAM" id="SSF52540">
    <property type="entry name" value="P-loop containing nucleoside triphosphate hydrolases"/>
    <property type="match status" value="1"/>
</dbReference>
<comment type="cofactor">
    <cofactor evidence="1">
        <name>Mg(2+)</name>
        <dbReference type="ChEBI" id="CHEBI:18420"/>
    </cofactor>
</comment>
<dbReference type="Gene3D" id="3.40.50.300">
    <property type="entry name" value="P-loop containing nucleotide triphosphate hydrolases"/>
    <property type="match status" value="1"/>
</dbReference>
<evidence type="ECO:0000256" key="2">
    <source>
        <dbReference type="ARBA" id="ARBA00007448"/>
    </source>
</evidence>
<feature type="domain" description="AAA+ ATPase" evidence="7">
    <location>
        <begin position="238"/>
        <end position="364"/>
    </location>
</feature>
<evidence type="ECO:0000313" key="8">
    <source>
        <dbReference type="EMBL" id="QCE02535.1"/>
    </source>
</evidence>
<dbReference type="GO" id="GO:0016887">
    <property type="term" value="F:ATP hydrolysis activity"/>
    <property type="evidence" value="ECO:0007669"/>
    <property type="project" value="InterPro"/>
</dbReference>
<dbReference type="InterPro" id="IPR050747">
    <property type="entry name" value="Mitochondrial_chaperone_BCS1"/>
</dbReference>
<keyword evidence="6" id="KW-0812">Transmembrane</keyword>
<reference evidence="8 9" key="1">
    <citation type="submission" date="2019-04" db="EMBL/GenBank/DDBJ databases">
        <title>An improved genome assembly and genetic linkage map for asparagus bean, Vigna unguiculata ssp. sesquipedialis.</title>
        <authorList>
            <person name="Xia Q."/>
            <person name="Zhang R."/>
            <person name="Dong Y."/>
        </authorList>
    </citation>
    <scope>NUCLEOTIDE SEQUENCE [LARGE SCALE GENOMIC DNA]</scope>
    <source>
        <tissue evidence="8">Leaf</tissue>
    </source>
</reference>
<dbReference type="Pfam" id="PF25568">
    <property type="entry name" value="AAA_lid_At3g28540"/>
    <property type="match status" value="1"/>
</dbReference>
<protein>
    <submittedName>
        <fullName evidence="8">Mitochondrial chaperone BCS1</fullName>
    </submittedName>
</protein>
<dbReference type="PANTHER" id="PTHR23070">
    <property type="entry name" value="BCS1 AAA-TYPE ATPASE"/>
    <property type="match status" value="1"/>
</dbReference>
<dbReference type="InterPro" id="IPR003959">
    <property type="entry name" value="ATPase_AAA_core"/>
</dbReference>
<evidence type="ECO:0000313" key="9">
    <source>
        <dbReference type="Proteomes" id="UP000501690"/>
    </source>
</evidence>
<dbReference type="InterPro" id="IPR027417">
    <property type="entry name" value="P-loop_NTPase"/>
</dbReference>